<keyword evidence="9 20" id="KW-0479">Metal-binding</keyword>
<evidence type="ECO:0000313" key="22">
    <source>
        <dbReference type="EMBL" id="GIO28154.1"/>
    </source>
</evidence>
<evidence type="ECO:0000256" key="9">
    <source>
        <dbReference type="ARBA" id="ARBA00022723"/>
    </source>
</evidence>
<evidence type="ECO:0000256" key="8">
    <source>
        <dbReference type="ARBA" id="ARBA00022695"/>
    </source>
</evidence>
<evidence type="ECO:0000256" key="1">
    <source>
        <dbReference type="ARBA" id="ARBA00004496"/>
    </source>
</evidence>
<dbReference type="Proteomes" id="UP000676917">
    <property type="component" value="Unassembled WGS sequence"/>
</dbReference>
<comment type="pathway">
    <text evidence="3 20">Nucleotide-sugar biosynthesis; UDP-N-acetyl-alpha-D-glucosamine biosynthesis; UDP-N-acetyl-alpha-D-glucosamine from N-acetyl-alpha-D-glucosamine 1-phosphate: step 1/1.</text>
</comment>
<dbReference type="Pfam" id="PF00132">
    <property type="entry name" value="Hexapep"/>
    <property type="match status" value="3"/>
</dbReference>
<dbReference type="InterPro" id="IPR038009">
    <property type="entry name" value="GlmU_C_LbH"/>
</dbReference>
<keyword evidence="23" id="KW-1185">Reference proteome</keyword>
<keyword evidence="16 20" id="KW-0961">Cell wall biogenesis/degradation</keyword>
<evidence type="ECO:0000256" key="2">
    <source>
        <dbReference type="ARBA" id="ARBA00005166"/>
    </source>
</evidence>
<feature type="domain" description="Nucleotidyl transferase" evidence="21">
    <location>
        <begin position="6"/>
        <end position="219"/>
    </location>
</feature>
<feature type="region of interest" description="N-acetyltransferase" evidence="20">
    <location>
        <begin position="252"/>
        <end position="461"/>
    </location>
</feature>
<feature type="binding site" evidence="20">
    <location>
        <position position="440"/>
    </location>
    <ligand>
        <name>acetyl-CoA</name>
        <dbReference type="ChEBI" id="CHEBI:57288"/>
    </ligand>
</feature>
<comment type="function">
    <text evidence="19 20">Catalyzes the last two sequential reactions in the de novo biosynthetic pathway for UDP-N-acetylglucosamine (UDP-GlcNAc). The C-terminal domain catalyzes the transfer of acetyl group from acetyl coenzyme A to glucosamine-1-phosphate (GlcN-1-P) to produce N-acetylglucosamine-1-phosphate (GlcNAc-1-P), which is converted into UDP-GlcNAc by the transfer of uridine 5-monophosphate (from uridine 5-triphosphate), a reaction catalyzed by the N-terminal domain.</text>
</comment>
<keyword evidence="14 20" id="KW-0511">Multifunctional enzyme</keyword>
<comment type="similarity">
    <text evidence="5 20">In the N-terminal section; belongs to the N-acetylglucosamine-1-phosphate uridyltransferase family.</text>
</comment>
<keyword evidence="13 20" id="KW-0573">Peptidoglycan synthesis</keyword>
<dbReference type="RefSeq" id="WP_212921625.1">
    <property type="nucleotide sequence ID" value="NZ_BORP01000006.1"/>
</dbReference>
<dbReference type="Pfam" id="PF00483">
    <property type="entry name" value="NTP_transferase"/>
    <property type="match status" value="1"/>
</dbReference>
<name>A0A919XAP3_9BACI</name>
<dbReference type="InterPro" id="IPR011004">
    <property type="entry name" value="Trimer_LpxA-like_sf"/>
</dbReference>
<evidence type="ECO:0000256" key="12">
    <source>
        <dbReference type="ARBA" id="ARBA00022960"/>
    </source>
</evidence>
<dbReference type="PANTHER" id="PTHR43584:SF3">
    <property type="entry name" value="BIFUNCTIONAL PROTEIN GLMU"/>
    <property type="match status" value="1"/>
</dbReference>
<comment type="caution">
    <text evidence="20">Lacks conserved residue(s) required for the propagation of feature annotation.</text>
</comment>
<dbReference type="GO" id="GO:0005737">
    <property type="term" value="C:cytoplasm"/>
    <property type="evidence" value="ECO:0007669"/>
    <property type="project" value="UniProtKB-SubCell"/>
</dbReference>
<gene>
    <name evidence="20 22" type="primary">glmU</name>
    <name evidence="22" type="ORF">J43TS3_27650</name>
</gene>
<dbReference type="HAMAP" id="MF_01631">
    <property type="entry name" value="GlmU"/>
    <property type="match status" value="1"/>
</dbReference>
<dbReference type="PROSITE" id="PS00101">
    <property type="entry name" value="HEXAPEP_TRANSFERASES"/>
    <property type="match status" value="1"/>
</dbReference>
<evidence type="ECO:0000256" key="15">
    <source>
        <dbReference type="ARBA" id="ARBA00023315"/>
    </source>
</evidence>
<feature type="binding site" evidence="20">
    <location>
        <position position="140"/>
    </location>
    <ligand>
        <name>UDP-N-acetyl-alpha-D-glucosamine</name>
        <dbReference type="ChEBI" id="CHEBI:57705"/>
    </ligand>
</feature>
<dbReference type="CDD" id="cd02540">
    <property type="entry name" value="GT2_GlmU_N_bac"/>
    <property type="match status" value="1"/>
</dbReference>
<dbReference type="GO" id="GO:0019134">
    <property type="term" value="F:glucosamine-1-phosphate N-acetyltransferase activity"/>
    <property type="evidence" value="ECO:0007669"/>
    <property type="project" value="UniProtKB-UniRule"/>
</dbReference>
<feature type="binding site" evidence="20">
    <location>
        <begin position="386"/>
        <end position="387"/>
    </location>
    <ligand>
        <name>acetyl-CoA</name>
        <dbReference type="ChEBI" id="CHEBI:57288"/>
    </ligand>
</feature>
<sequence>MTKRYAIILAAGQGTRMKSKLYKVLHPVLGKPMVQHVLEHVKAVGLEEIVTVVGYGSDKVKEQLGETSEYVLQEEQLGTGHAVMQAEELLQDKKGTTIVVCGDTPLISEETFHKLVEFHEKEGSKATILTAKAEKPYGYGRVIRNANHEVERIVEQKDASPEELLVDEINTGTYCFDNEVLFEALRSVTNENAQGEYYLTDVIEILKKKSEKVMAFLCPDFDETLGVNDRLALAQAEKLMKRRINEMHMRNGVTIIDPDNTYIETDVVIESDVVIYPGTMISGPSIIRENAIIGPNSEIVNCEVGKDTVIKQSVATDSKIGERVKIGPFAHIRPDAVIADEVKIGNFVEIKKSELGVGSKVSHLSYIGDAQVGSNVNIGCGTITVNYDGKNKHLTTIEDDAFIGCNSNLIAPVTIGKGSYVAAGSTITKDVPADALSVARARQANKEGYATRIKNRLKDKN</sequence>
<feature type="binding site" evidence="20">
    <location>
        <position position="377"/>
    </location>
    <ligand>
        <name>UDP-N-acetyl-alpha-D-glucosamine</name>
        <dbReference type="ChEBI" id="CHEBI:57705"/>
    </ligand>
</feature>
<feature type="binding site" evidence="20">
    <location>
        <position position="103"/>
    </location>
    <ligand>
        <name>Mg(2+)</name>
        <dbReference type="ChEBI" id="CHEBI:18420"/>
    </ligand>
</feature>
<comment type="similarity">
    <text evidence="4 20">In the C-terminal section; belongs to the transferase hexapeptide repeat family.</text>
</comment>
<protein>
    <recommendedName>
        <fullName evidence="20">Bifunctional protein GlmU</fullName>
    </recommendedName>
    <domain>
        <recommendedName>
            <fullName evidence="20">UDP-N-acetylglucosamine pyrophosphorylase</fullName>
            <ecNumber evidence="20">2.7.7.23</ecNumber>
        </recommendedName>
        <alternativeName>
            <fullName evidence="20">N-acetylglucosamine-1-phosphate uridyltransferase</fullName>
        </alternativeName>
    </domain>
    <domain>
        <recommendedName>
            <fullName evidence="20">Glucosamine-1-phosphate N-acetyltransferase</fullName>
            <ecNumber evidence="20">2.3.1.157</ecNumber>
        </recommendedName>
    </domain>
</protein>
<evidence type="ECO:0000313" key="23">
    <source>
        <dbReference type="Proteomes" id="UP000676917"/>
    </source>
</evidence>
<feature type="binding site" evidence="20">
    <location>
        <position position="170"/>
    </location>
    <ligand>
        <name>UDP-N-acetyl-alpha-D-glucosamine</name>
        <dbReference type="ChEBI" id="CHEBI:57705"/>
    </ligand>
</feature>
<dbReference type="NCBIfam" id="TIGR01173">
    <property type="entry name" value="glmU"/>
    <property type="match status" value="1"/>
</dbReference>
<evidence type="ECO:0000256" key="20">
    <source>
        <dbReference type="HAMAP-Rule" id="MF_01631"/>
    </source>
</evidence>
<dbReference type="GO" id="GO:0000287">
    <property type="term" value="F:magnesium ion binding"/>
    <property type="evidence" value="ECO:0007669"/>
    <property type="project" value="UniProtKB-UniRule"/>
</dbReference>
<dbReference type="GO" id="GO:0008360">
    <property type="term" value="P:regulation of cell shape"/>
    <property type="evidence" value="ECO:0007669"/>
    <property type="project" value="UniProtKB-KW"/>
</dbReference>
<evidence type="ECO:0000256" key="19">
    <source>
        <dbReference type="ARBA" id="ARBA00049628"/>
    </source>
</evidence>
<keyword evidence="6 20" id="KW-0963">Cytoplasm</keyword>
<feature type="binding site" evidence="20">
    <location>
        <position position="228"/>
    </location>
    <ligand>
        <name>UDP-N-acetyl-alpha-D-glucosamine</name>
        <dbReference type="ChEBI" id="CHEBI:57705"/>
    </ligand>
</feature>
<comment type="subunit">
    <text evidence="20">Homotrimer.</text>
</comment>
<comment type="pathway">
    <text evidence="2 20">Nucleotide-sugar biosynthesis; UDP-N-acetyl-alpha-D-glucosamine biosynthesis; N-acetyl-alpha-D-glucosamine 1-phosphate from alpha-D-glucosamine 6-phosphate (route II): step 2/2.</text>
</comment>
<dbReference type="Gene3D" id="2.160.10.10">
    <property type="entry name" value="Hexapeptide repeat proteins"/>
    <property type="match status" value="1"/>
</dbReference>
<feature type="region of interest" description="Pyrophosphorylase" evidence="20">
    <location>
        <begin position="1"/>
        <end position="230"/>
    </location>
</feature>
<organism evidence="22 23">
    <name type="scientific">Ornithinibacillus bavariensis</name>
    <dbReference type="NCBI Taxonomy" id="545502"/>
    <lineage>
        <taxon>Bacteria</taxon>
        <taxon>Bacillati</taxon>
        <taxon>Bacillota</taxon>
        <taxon>Bacilli</taxon>
        <taxon>Bacillales</taxon>
        <taxon>Bacillaceae</taxon>
        <taxon>Ornithinibacillus</taxon>
    </lineage>
</organism>
<comment type="pathway">
    <text evidence="20">Bacterial outer membrane biogenesis; LPS lipid A biosynthesis.</text>
</comment>
<evidence type="ECO:0000256" key="18">
    <source>
        <dbReference type="ARBA" id="ARBA00048493"/>
    </source>
</evidence>
<dbReference type="NCBIfam" id="NF010934">
    <property type="entry name" value="PRK14354.1"/>
    <property type="match status" value="1"/>
</dbReference>
<keyword evidence="15 20" id="KW-0012">Acyltransferase</keyword>
<dbReference type="GO" id="GO:0009252">
    <property type="term" value="P:peptidoglycan biosynthetic process"/>
    <property type="evidence" value="ECO:0007669"/>
    <property type="project" value="UniProtKB-UniRule"/>
</dbReference>
<feature type="binding site" evidence="20">
    <location>
        <position position="23"/>
    </location>
    <ligand>
        <name>UDP-N-acetyl-alpha-D-glucosamine</name>
        <dbReference type="ChEBI" id="CHEBI:57705"/>
    </ligand>
</feature>
<dbReference type="Gene3D" id="3.90.550.10">
    <property type="entry name" value="Spore Coat Polysaccharide Biosynthesis Protein SpsA, Chain A"/>
    <property type="match status" value="1"/>
</dbReference>
<evidence type="ECO:0000259" key="21">
    <source>
        <dbReference type="Pfam" id="PF00483"/>
    </source>
</evidence>
<evidence type="ECO:0000256" key="5">
    <source>
        <dbReference type="ARBA" id="ARBA00007947"/>
    </source>
</evidence>
<dbReference type="EC" id="2.3.1.157" evidence="20"/>
<dbReference type="InterPro" id="IPR001451">
    <property type="entry name" value="Hexapep"/>
</dbReference>
<keyword evidence="8 20" id="KW-0548">Nucleotidyltransferase</keyword>
<feature type="binding site" evidence="20">
    <location>
        <position position="333"/>
    </location>
    <ligand>
        <name>UDP-N-acetyl-alpha-D-glucosamine</name>
        <dbReference type="ChEBI" id="CHEBI:57705"/>
    </ligand>
</feature>
<evidence type="ECO:0000256" key="17">
    <source>
        <dbReference type="ARBA" id="ARBA00048247"/>
    </source>
</evidence>
<evidence type="ECO:0000256" key="16">
    <source>
        <dbReference type="ARBA" id="ARBA00023316"/>
    </source>
</evidence>
<evidence type="ECO:0000256" key="4">
    <source>
        <dbReference type="ARBA" id="ARBA00007707"/>
    </source>
</evidence>
<evidence type="ECO:0000256" key="7">
    <source>
        <dbReference type="ARBA" id="ARBA00022679"/>
    </source>
</evidence>
<keyword evidence="12 20" id="KW-0133">Cell shape</keyword>
<dbReference type="SUPFAM" id="SSF53448">
    <property type="entry name" value="Nucleotide-diphospho-sugar transferases"/>
    <property type="match status" value="1"/>
</dbReference>
<dbReference type="InterPro" id="IPR050065">
    <property type="entry name" value="GlmU-like"/>
</dbReference>
<dbReference type="GO" id="GO:0000902">
    <property type="term" value="P:cell morphogenesis"/>
    <property type="evidence" value="ECO:0007669"/>
    <property type="project" value="UniProtKB-UniRule"/>
</dbReference>
<keyword evidence="10 20" id="KW-0677">Repeat</keyword>
<dbReference type="GO" id="GO:0009245">
    <property type="term" value="P:lipid A biosynthetic process"/>
    <property type="evidence" value="ECO:0007669"/>
    <property type="project" value="UniProtKB-UniRule"/>
</dbReference>
<dbReference type="EC" id="2.7.7.23" evidence="20"/>
<feature type="region of interest" description="Linker" evidence="20">
    <location>
        <begin position="231"/>
        <end position="251"/>
    </location>
</feature>
<dbReference type="AlphaFoldDB" id="A0A919XAP3"/>
<dbReference type="GO" id="GO:0006048">
    <property type="term" value="P:UDP-N-acetylglucosamine biosynthetic process"/>
    <property type="evidence" value="ECO:0007669"/>
    <property type="project" value="InterPro"/>
</dbReference>
<comment type="subcellular location">
    <subcellularLocation>
        <location evidence="1 20">Cytoplasm</location>
    </subcellularLocation>
</comment>
<keyword evidence="7 20" id="KW-0808">Transferase</keyword>
<comment type="cofactor">
    <cofactor evidence="20">
        <name>Mg(2+)</name>
        <dbReference type="ChEBI" id="CHEBI:18420"/>
    </cofactor>
    <text evidence="20">Binds 1 Mg(2+) ion per subunit.</text>
</comment>
<proteinExistence type="inferred from homology"/>
<reference evidence="22" key="1">
    <citation type="submission" date="2021-03" db="EMBL/GenBank/DDBJ databases">
        <title>Antimicrobial resistance genes in bacteria isolated from Japanese honey, and their potential for conferring macrolide and lincosamide resistance in the American foulbrood pathogen Paenibacillus larvae.</title>
        <authorList>
            <person name="Okamoto M."/>
            <person name="Kumagai M."/>
            <person name="Kanamori H."/>
            <person name="Takamatsu D."/>
        </authorList>
    </citation>
    <scope>NUCLEOTIDE SEQUENCE</scope>
    <source>
        <strain evidence="22">J43TS3</strain>
    </source>
</reference>
<evidence type="ECO:0000256" key="14">
    <source>
        <dbReference type="ARBA" id="ARBA00023268"/>
    </source>
</evidence>
<comment type="caution">
    <text evidence="22">The sequence shown here is derived from an EMBL/GenBank/DDBJ whole genome shotgun (WGS) entry which is preliminary data.</text>
</comment>
<feature type="binding site" evidence="20">
    <location>
        <begin position="78"/>
        <end position="79"/>
    </location>
    <ligand>
        <name>UDP-N-acetyl-alpha-D-glucosamine</name>
        <dbReference type="ChEBI" id="CHEBI:57705"/>
    </ligand>
</feature>
<dbReference type="GO" id="GO:0071555">
    <property type="term" value="P:cell wall organization"/>
    <property type="evidence" value="ECO:0007669"/>
    <property type="project" value="UniProtKB-KW"/>
</dbReference>
<evidence type="ECO:0000256" key="3">
    <source>
        <dbReference type="ARBA" id="ARBA00005208"/>
    </source>
</evidence>
<dbReference type="GO" id="GO:0016020">
    <property type="term" value="C:membrane"/>
    <property type="evidence" value="ECO:0007669"/>
    <property type="project" value="GOC"/>
</dbReference>
<evidence type="ECO:0000256" key="13">
    <source>
        <dbReference type="ARBA" id="ARBA00022984"/>
    </source>
</evidence>
<accession>A0A919XAP3</accession>
<dbReference type="CDD" id="cd03353">
    <property type="entry name" value="LbH_GlmU_C"/>
    <property type="match status" value="1"/>
</dbReference>
<feature type="active site" description="Proton acceptor" evidence="20">
    <location>
        <position position="363"/>
    </location>
</feature>
<comment type="catalytic activity">
    <reaction evidence="17 20">
        <text>alpha-D-glucosamine 1-phosphate + acetyl-CoA = N-acetyl-alpha-D-glucosamine 1-phosphate + CoA + H(+)</text>
        <dbReference type="Rhea" id="RHEA:13725"/>
        <dbReference type="ChEBI" id="CHEBI:15378"/>
        <dbReference type="ChEBI" id="CHEBI:57287"/>
        <dbReference type="ChEBI" id="CHEBI:57288"/>
        <dbReference type="ChEBI" id="CHEBI:57776"/>
        <dbReference type="ChEBI" id="CHEBI:58516"/>
        <dbReference type="EC" id="2.3.1.157"/>
    </reaction>
</comment>
<dbReference type="InterPro" id="IPR029044">
    <property type="entry name" value="Nucleotide-diphossugar_trans"/>
</dbReference>
<dbReference type="InterPro" id="IPR005835">
    <property type="entry name" value="NTP_transferase_dom"/>
</dbReference>
<dbReference type="SUPFAM" id="SSF51161">
    <property type="entry name" value="Trimeric LpxA-like enzymes"/>
    <property type="match status" value="1"/>
</dbReference>
<feature type="binding site" evidence="20">
    <location>
        <position position="423"/>
    </location>
    <ligand>
        <name>acetyl-CoA</name>
        <dbReference type="ChEBI" id="CHEBI:57288"/>
    </ligand>
</feature>
<feature type="binding site" evidence="20">
    <location>
        <position position="228"/>
    </location>
    <ligand>
        <name>Mg(2+)</name>
        <dbReference type="ChEBI" id="CHEBI:18420"/>
    </ligand>
</feature>
<feature type="binding site" evidence="20">
    <location>
        <position position="351"/>
    </location>
    <ligand>
        <name>UDP-N-acetyl-alpha-D-glucosamine</name>
        <dbReference type="ChEBI" id="CHEBI:57705"/>
    </ligand>
</feature>
<feature type="binding site" evidence="20">
    <location>
        <position position="155"/>
    </location>
    <ligand>
        <name>UDP-N-acetyl-alpha-D-glucosamine</name>
        <dbReference type="ChEBI" id="CHEBI:57705"/>
    </ligand>
</feature>
<evidence type="ECO:0000256" key="11">
    <source>
        <dbReference type="ARBA" id="ARBA00022842"/>
    </source>
</evidence>
<comment type="catalytic activity">
    <reaction evidence="18 20">
        <text>N-acetyl-alpha-D-glucosamine 1-phosphate + UTP + H(+) = UDP-N-acetyl-alpha-D-glucosamine + diphosphate</text>
        <dbReference type="Rhea" id="RHEA:13509"/>
        <dbReference type="ChEBI" id="CHEBI:15378"/>
        <dbReference type="ChEBI" id="CHEBI:33019"/>
        <dbReference type="ChEBI" id="CHEBI:46398"/>
        <dbReference type="ChEBI" id="CHEBI:57705"/>
        <dbReference type="ChEBI" id="CHEBI:57776"/>
        <dbReference type="EC" id="2.7.7.23"/>
    </reaction>
</comment>
<feature type="binding site" evidence="20">
    <location>
        <position position="73"/>
    </location>
    <ligand>
        <name>UDP-N-acetyl-alpha-D-glucosamine</name>
        <dbReference type="ChEBI" id="CHEBI:57705"/>
    </ligand>
</feature>
<dbReference type="GO" id="GO:0003977">
    <property type="term" value="F:UDP-N-acetylglucosamine diphosphorylase activity"/>
    <property type="evidence" value="ECO:0007669"/>
    <property type="project" value="UniProtKB-UniRule"/>
</dbReference>
<dbReference type="EMBL" id="BORP01000006">
    <property type="protein sequence ID" value="GIO28154.1"/>
    <property type="molecule type" value="Genomic_DNA"/>
</dbReference>
<feature type="binding site" evidence="20">
    <location>
        <position position="366"/>
    </location>
    <ligand>
        <name>UDP-N-acetyl-alpha-D-glucosamine</name>
        <dbReference type="ChEBI" id="CHEBI:57705"/>
    </ligand>
</feature>
<dbReference type="PANTHER" id="PTHR43584">
    <property type="entry name" value="NUCLEOTIDYL TRANSFERASE"/>
    <property type="match status" value="1"/>
</dbReference>
<evidence type="ECO:0000256" key="6">
    <source>
        <dbReference type="ARBA" id="ARBA00022490"/>
    </source>
</evidence>
<dbReference type="InterPro" id="IPR005882">
    <property type="entry name" value="Bifunctional_GlmU"/>
</dbReference>
<dbReference type="InterPro" id="IPR018357">
    <property type="entry name" value="Hexapep_transf_CS"/>
</dbReference>
<evidence type="ECO:0000256" key="10">
    <source>
        <dbReference type="ARBA" id="ARBA00022737"/>
    </source>
</evidence>
<feature type="binding site" evidence="20">
    <location>
        <begin position="9"/>
        <end position="12"/>
    </location>
    <ligand>
        <name>UDP-N-acetyl-alpha-D-glucosamine</name>
        <dbReference type="ChEBI" id="CHEBI:57705"/>
    </ligand>
</feature>
<keyword evidence="11 20" id="KW-0460">Magnesium</keyword>